<dbReference type="InterPro" id="IPR006976">
    <property type="entry name" value="VanZ-like"/>
</dbReference>
<keyword evidence="1" id="KW-0812">Transmembrane</keyword>
<evidence type="ECO:0000259" key="2">
    <source>
        <dbReference type="Pfam" id="PF04892"/>
    </source>
</evidence>
<feature type="transmembrane region" description="Helical" evidence="1">
    <location>
        <begin position="238"/>
        <end position="258"/>
    </location>
</feature>
<reference evidence="3" key="2">
    <citation type="journal article" date="2021" name="PeerJ">
        <title>Extensive microbial diversity within the chicken gut microbiome revealed by metagenomics and culture.</title>
        <authorList>
            <person name="Gilroy R."/>
            <person name="Ravi A."/>
            <person name="Getino M."/>
            <person name="Pursley I."/>
            <person name="Horton D.L."/>
            <person name="Alikhan N.F."/>
            <person name="Baker D."/>
            <person name="Gharbi K."/>
            <person name="Hall N."/>
            <person name="Watson M."/>
            <person name="Adriaenssens E.M."/>
            <person name="Foster-Nyarko E."/>
            <person name="Jarju S."/>
            <person name="Secka A."/>
            <person name="Antonio M."/>
            <person name="Oren A."/>
            <person name="Chaudhuri R.R."/>
            <person name="La Ragione R."/>
            <person name="Hildebrand F."/>
            <person name="Pallen M.J."/>
        </authorList>
    </citation>
    <scope>NUCLEOTIDE SEQUENCE</scope>
    <source>
        <strain evidence="3">CHK193-30670</strain>
    </source>
</reference>
<feature type="transmembrane region" description="Helical" evidence="1">
    <location>
        <begin position="38"/>
        <end position="58"/>
    </location>
</feature>
<feature type="transmembrane region" description="Helical" evidence="1">
    <location>
        <begin position="200"/>
        <end position="218"/>
    </location>
</feature>
<dbReference type="EMBL" id="DVMT01000048">
    <property type="protein sequence ID" value="HIU40604.1"/>
    <property type="molecule type" value="Genomic_DNA"/>
</dbReference>
<dbReference type="Proteomes" id="UP000824074">
    <property type="component" value="Unassembled WGS sequence"/>
</dbReference>
<dbReference type="AlphaFoldDB" id="A0A9D1IRG1"/>
<gene>
    <name evidence="3" type="ORF">IAB68_04825</name>
</gene>
<dbReference type="InterPro" id="IPR053150">
    <property type="entry name" value="Teicoplanin_resist-assoc"/>
</dbReference>
<proteinExistence type="predicted"/>
<sequence>MKKKINLISSIIFYIFALLVFLFYIIISCIKNINISEITMLILLCGSSLFLYFGGILLSKYKNDNKYMKINLWIFFGLYLLLLITLTLFDPMWGRNGISFSGWNIQNFKNYISESVNIIPFKTITGYISKFNSMYSTKQIMFNLLGNIFAFMPMALFLPILFKKQNKLKNFIITMIVIILGIEFLQLITTSGRFDVDDLILNLFGAVILYLILNIKSVKALIHNVFLLEHNKISIKSYIKIILFIVIILILFVILILYRSRLYNQNLDDFNMINNPSITFKYDNNCSQNNLFYENEIYKYYFDCYDNDDFYVMVNDEDKFNVKDFLDNSKYNYDINRLLEDMNYSNINYKIEHKYPHFNIKIDNENEDSISSLESIDAGIAKLVIIDKSNEIKTLEYEVNIIPIKSGTKKVDINFELTNQNGETKTITKKIKVIVDENLNVSYSEE</sequence>
<reference evidence="3" key="1">
    <citation type="submission" date="2020-10" db="EMBL/GenBank/DDBJ databases">
        <authorList>
            <person name="Gilroy R."/>
        </authorList>
    </citation>
    <scope>NUCLEOTIDE SEQUENCE</scope>
    <source>
        <strain evidence="3">CHK193-30670</strain>
    </source>
</reference>
<feature type="transmembrane region" description="Helical" evidence="1">
    <location>
        <begin position="70"/>
        <end position="89"/>
    </location>
</feature>
<dbReference type="PANTHER" id="PTHR36834">
    <property type="entry name" value="MEMBRANE PROTEIN-RELATED"/>
    <property type="match status" value="1"/>
</dbReference>
<feature type="transmembrane region" description="Helical" evidence="1">
    <location>
        <begin position="171"/>
        <end position="188"/>
    </location>
</feature>
<dbReference type="Pfam" id="PF04892">
    <property type="entry name" value="VanZ"/>
    <property type="match status" value="1"/>
</dbReference>
<accession>A0A9D1IRG1</accession>
<dbReference type="PROSITE" id="PS51257">
    <property type="entry name" value="PROKAR_LIPOPROTEIN"/>
    <property type="match status" value="1"/>
</dbReference>
<comment type="caution">
    <text evidence="3">The sequence shown here is derived from an EMBL/GenBank/DDBJ whole genome shotgun (WGS) entry which is preliminary data.</text>
</comment>
<dbReference type="PANTHER" id="PTHR36834:SF1">
    <property type="entry name" value="INTEGRAL MEMBRANE PROTEIN"/>
    <property type="match status" value="1"/>
</dbReference>
<organism evidence="3 4">
    <name type="scientific">Candidatus Aphodocola excrementigallinarum</name>
    <dbReference type="NCBI Taxonomy" id="2840670"/>
    <lineage>
        <taxon>Bacteria</taxon>
        <taxon>Bacillati</taxon>
        <taxon>Bacillota</taxon>
        <taxon>Bacilli</taxon>
        <taxon>Candidatus Aphodocola</taxon>
    </lineage>
</organism>
<keyword evidence="1" id="KW-0472">Membrane</keyword>
<keyword evidence="1" id="KW-1133">Transmembrane helix</keyword>
<feature type="transmembrane region" description="Helical" evidence="1">
    <location>
        <begin position="140"/>
        <end position="162"/>
    </location>
</feature>
<feature type="domain" description="VanZ-like" evidence="2">
    <location>
        <begin position="76"/>
        <end position="215"/>
    </location>
</feature>
<evidence type="ECO:0000256" key="1">
    <source>
        <dbReference type="SAM" id="Phobius"/>
    </source>
</evidence>
<protein>
    <submittedName>
        <fullName evidence="3">VanZ family protein</fullName>
    </submittedName>
</protein>
<name>A0A9D1IRG1_9FIRM</name>
<evidence type="ECO:0000313" key="3">
    <source>
        <dbReference type="EMBL" id="HIU40604.1"/>
    </source>
</evidence>
<evidence type="ECO:0000313" key="4">
    <source>
        <dbReference type="Proteomes" id="UP000824074"/>
    </source>
</evidence>
<feature type="transmembrane region" description="Helical" evidence="1">
    <location>
        <begin position="7"/>
        <end position="26"/>
    </location>
</feature>